<proteinExistence type="predicted"/>
<feature type="chain" id="PRO_5012546281" evidence="1">
    <location>
        <begin position="25"/>
        <end position="227"/>
    </location>
</feature>
<dbReference type="InterPro" id="IPR021308">
    <property type="entry name" value="GfcB"/>
</dbReference>
<reference evidence="3" key="1">
    <citation type="submission" date="2017-01" db="EMBL/GenBank/DDBJ databases">
        <authorList>
            <person name="Varghese N."/>
            <person name="Submissions S."/>
        </authorList>
    </citation>
    <scope>NUCLEOTIDE SEQUENCE [LARGE SCALE GENOMIC DNA]</scope>
    <source>
        <strain evidence="3">DSM 18714</strain>
    </source>
</reference>
<keyword evidence="2" id="KW-0449">Lipoprotein</keyword>
<evidence type="ECO:0000256" key="1">
    <source>
        <dbReference type="SAM" id="SignalP"/>
    </source>
</evidence>
<dbReference type="RefSeq" id="WP_159440068.1">
    <property type="nucleotide sequence ID" value="NZ_FTOM01000007.1"/>
</dbReference>
<gene>
    <name evidence="2" type="ORF">SAMN05421795_107151</name>
</gene>
<dbReference type="InterPro" id="IPR023373">
    <property type="entry name" value="YmcC_sf"/>
</dbReference>
<dbReference type="Proteomes" id="UP000186098">
    <property type="component" value="Unassembled WGS sequence"/>
</dbReference>
<dbReference type="EMBL" id="FTOM01000007">
    <property type="protein sequence ID" value="SIS85702.1"/>
    <property type="molecule type" value="Genomic_DNA"/>
</dbReference>
<dbReference type="PROSITE" id="PS51257">
    <property type="entry name" value="PROKAR_LIPOPROTEIN"/>
    <property type="match status" value="1"/>
</dbReference>
<keyword evidence="1" id="KW-0732">Signal</keyword>
<dbReference type="Gene3D" id="2.40.360.10">
    <property type="entry name" value="YmcC-like"/>
    <property type="match status" value="1"/>
</dbReference>
<organism evidence="2 3">
    <name type="scientific">Phaeovulum vinaykumarii</name>
    <dbReference type="NCBI Taxonomy" id="407234"/>
    <lineage>
        <taxon>Bacteria</taxon>
        <taxon>Pseudomonadati</taxon>
        <taxon>Pseudomonadota</taxon>
        <taxon>Alphaproteobacteria</taxon>
        <taxon>Rhodobacterales</taxon>
        <taxon>Paracoccaceae</taxon>
        <taxon>Phaeovulum</taxon>
    </lineage>
</organism>
<evidence type="ECO:0000313" key="2">
    <source>
        <dbReference type="EMBL" id="SIS85702.1"/>
    </source>
</evidence>
<sequence length="227" mass="24160">MKSRAAALVALACLSLAGCSGDTARDPDPSALTSIGKALMPAGLLGKGKAAPPTLEAVAVQTLAQTDAAVMVVHNEAANTALVTRQTDARDARRVLLTAEKQSFELTDGLVTATRGTGGDLMSAETAAAAAAIKARRQGSYQRTWRILDNDLRERPVQAVCATAPGKAQDYTAVGRRFVGRQMVEVCQAGSFVIQNSYLVERDGFISVSRQWLGPQLGYFSFQFLRR</sequence>
<name>A0A1N7MHZ5_9RHOB</name>
<keyword evidence="3" id="KW-1185">Reference proteome</keyword>
<protein>
    <submittedName>
        <fullName evidence="2">Group 4 capsule polysaccharide lipoprotein gfcB, YjbF</fullName>
    </submittedName>
</protein>
<accession>A0A1N7MHZ5</accession>
<dbReference type="Pfam" id="PF11102">
    <property type="entry name" value="YjbF"/>
    <property type="match status" value="1"/>
</dbReference>
<feature type="signal peptide" evidence="1">
    <location>
        <begin position="1"/>
        <end position="24"/>
    </location>
</feature>
<dbReference type="AlphaFoldDB" id="A0A1N7MHZ5"/>
<evidence type="ECO:0000313" key="3">
    <source>
        <dbReference type="Proteomes" id="UP000186098"/>
    </source>
</evidence>
<dbReference type="SUPFAM" id="SSF159270">
    <property type="entry name" value="YmcC-like"/>
    <property type="match status" value="1"/>
</dbReference>
<dbReference type="STRING" id="407234.SAMN05421795_107151"/>